<dbReference type="PANTHER" id="PTHR47679:SF1">
    <property type="entry name" value="PROTEIN TORNADO 1"/>
    <property type="match status" value="1"/>
</dbReference>
<dbReference type="Gene3D" id="3.30.70.330">
    <property type="match status" value="2"/>
</dbReference>
<dbReference type="Gene3D" id="3.40.50.300">
    <property type="entry name" value="P-loop containing nucleotide triphosphate hydrolases"/>
    <property type="match status" value="1"/>
</dbReference>
<dbReference type="InterPro" id="IPR027417">
    <property type="entry name" value="P-loop_NTPase"/>
</dbReference>
<dbReference type="InterPro" id="IPR000504">
    <property type="entry name" value="RRM_dom"/>
</dbReference>
<dbReference type="SUPFAM" id="SSF52540">
    <property type="entry name" value="P-loop containing nucleoside triphosphate hydrolases"/>
    <property type="match status" value="1"/>
</dbReference>
<comment type="caution">
    <text evidence="5">The sequence shown here is derived from an EMBL/GenBank/DDBJ whole genome shotgun (WGS) entry which is preliminary data.</text>
</comment>
<dbReference type="GO" id="GO:0003723">
    <property type="term" value="F:RNA binding"/>
    <property type="evidence" value="ECO:0007669"/>
    <property type="project" value="UniProtKB-UniRule"/>
</dbReference>
<dbReference type="Pfam" id="PF16095">
    <property type="entry name" value="COR-A"/>
    <property type="match status" value="1"/>
</dbReference>
<feature type="domain" description="RRM" evidence="4">
    <location>
        <begin position="77"/>
        <end position="153"/>
    </location>
</feature>
<evidence type="ECO:0000256" key="2">
    <source>
        <dbReference type="PROSITE-ProRule" id="PRU00176"/>
    </source>
</evidence>
<feature type="domain" description="RRM" evidence="4">
    <location>
        <begin position="176"/>
        <end position="253"/>
    </location>
</feature>
<keyword evidence="1" id="KW-0677">Repeat</keyword>
<sequence length="2043" mass="228947">MSTTSSSEVRFVVLIGSDVPRLDLTFPNCCFSQSTIWADFQFRLNCIYSKCAFSVELNWVVGFVMFCCRKKMEPDHGKLFIGGISWDTDEERLKEYFRKYGEVVEAVIMRDRATGRARGFGFVVFADPAVAERVVMDKHMIDCRTVEAKKAVPKEDQHILNRTGVVNGSPSPGRTKKIFVGGLASTVTESDFKKYFDQFGTVTDVVVMYDHNTQRPRGFGFITYDSEEAVDRVLLKTFHELNGKMVEVKRAVPKGLSSGPSRSPMIGHNYSPGRTNSFLNSYAQSYNMSPIGGFGISMDTRFSPISSGRSRLSPFGPSGYGLGMNLEPGLSPTYGGNSNFGSSLGYARMLSPFYSGNSHRYNTPVGYNVGNGRSSPVLNTTTRNVWGNSSINSNLNPASTGAYLTSSNGGFEVARNNGSNWAANSFTTESRGIASGYNSANGYGSGSSSFGLGGGGYGRNGDTCVAPTSSFPGSTTGYEGSYGDLYQNSSVYGDSTWRSSSPDLDGSSTFGYGMGDLPADVTAKSSGGYIGGYNVTSRQPNRGNYLLKTELREQVNSKRTTLFWNMKDLTAYHGSHDIIRFEHRLRPHGFVFGNSRATSQWVTHHGSDLATFSLNFGVSTEPEASELSKCLVLGRDENIHIRLTRSTLLDDVGCYKPTMATSQNNLKDLQWLLDAIESESLSLHNISFYLSQPSSFGFQETENSVNINVSNDSLSFFSHFLTALATSKTNQLLMNLEFHQVQWDVQLLRHLSALLESSLSIKQVGFRRNRFDKQCLAELCEIVKRNKVIKEIMFSESGIGFAGAGFLASALKVNESLEELQIWEDSIGSKGAEELSKMIEVNSTLKVLTIFDSNSITATPLISAVLARNRSMEVHVWSGENGERSSKVVEFLPENSTLRIYRLDLSGACRVACALGWNSTVKSLDLTGVRLKSRWAKEFRWVLEQNQTLKEVNLSKTWLKDKGVVYVAAGLFKNQSLECLCLDGNAFGGIGVEHLLCPLSRFSALQYQANITLKSVTLGGGRTKIGREGLAAILQMLTTNESLTRLGIFDDESLRPDDFVKLFKSLEKNASLRHLSLQGCKGVQGEQVLQAIMETLQVNPWLENIDLARTPLQNSGKTDGVYQRLGQNGKPEPEMDLLKDMPLTVPKSCRVFFCGQEYAGKATLCNSILQSVSSSKLLYVDQVLSLVNPVEQAVRTVGMKIKTFKDDDNTKISIWNLAGQHEFYSLHDLMFPGHGSASFFVIVSSLFRKTNNREPKNSMEIEEDLQYWLRFIVSNSRRAVQQCMLPNVTVVLTHYDKINQPSQNLQVAVNSIQKLRDKFQGFVDFYATVFTVDARSSASVSKLTHHLLKTSKTVLQRVPRIYQLCNDLTQILSDWRSENYNKPAMQWKEFNELCQVKVPSLRVRSRHDNKEKVETRRRVVATCLHHIGEVIYFDELGFLILDCEWFCGEVLGQLIRLDVRSRNSNENNGFISKKDLEKILRGSLQSPIPGVGTKVFENLDATDLVRMMLKLELCYEQDPSDRNSLLLIPSILEEGRGKPQRWQLSRPESLYAGRHLECDDSSHMFLTPGFFPRLQARISLILVHLHNRIMALKNQHGATYSLEKYLISITINGIYIRVELGGQLGYYIDILACSTNNLTETLRVIQQLIIPAIHSLCNGITLTENVIRPECVQNLTPPRYRKAQFVSLQQLKQALLSVPADSMYDYQHTWDPISDSGRQILGPGFDLARDLLSDDDFREVLHRRYHDLYNLAQELQIPPESNPENTLSTSDEADKVDPTFGGIAKGVEAVLQRLKIIEQEIRDLKQEIQGLRYYEHRLLAELHRKVNYLVTYNVQIEERKVPNMFYFVRTENYSRRLITNMVPGMNAIRLHMLCEFRREMHVVEDQMGCELMQVDNRTVKSLAPYTTKFMKLLTFALKIGAHLAAGMGEMIPDLSREVAHLADSSLLYGAAGAVAAGAVGAAALGQGRNRSRAAESSRDIQQDQRTAQQWVLDFLRDRKCSTGKDIAEKFGLWRVRYRDDGQIAWICRRHINLRAHEIIEVPL</sequence>
<dbReference type="CDD" id="cd12330">
    <property type="entry name" value="RRM2_Hrp1p"/>
    <property type="match status" value="1"/>
</dbReference>
<dbReference type="FunFam" id="3.30.70.330:FF:000051">
    <property type="entry name" value="Heterogeneous nuclear ribonucleoprotein 1"/>
    <property type="match status" value="1"/>
</dbReference>
<evidence type="ECO:0000313" key="6">
    <source>
        <dbReference type="Proteomes" id="UP000290289"/>
    </source>
</evidence>
<dbReference type="SUPFAM" id="SSF54928">
    <property type="entry name" value="RNA-binding domain, RBD"/>
    <property type="match status" value="2"/>
</dbReference>
<feature type="coiled-coil region" evidence="3">
    <location>
        <begin position="1787"/>
        <end position="1814"/>
    </location>
</feature>
<keyword evidence="2" id="KW-0694">RNA-binding</keyword>
<dbReference type="EMBL" id="RDQH01000329">
    <property type="protein sequence ID" value="RXI03388.1"/>
    <property type="molecule type" value="Genomic_DNA"/>
</dbReference>
<keyword evidence="3" id="KW-0175">Coiled coil</keyword>
<proteinExistence type="predicted"/>
<dbReference type="InterPro" id="IPR032675">
    <property type="entry name" value="LRR_dom_sf"/>
</dbReference>
<dbReference type="SMART" id="SM00360">
    <property type="entry name" value="RRM"/>
    <property type="match status" value="2"/>
</dbReference>
<accession>A0A498K7K8</accession>
<dbReference type="STRING" id="3750.A0A498K7K8"/>
<dbReference type="Proteomes" id="UP000290289">
    <property type="component" value="Chromosome 3"/>
</dbReference>
<dbReference type="Gene3D" id="3.80.10.10">
    <property type="entry name" value="Ribonuclease Inhibitor"/>
    <property type="match status" value="3"/>
</dbReference>
<evidence type="ECO:0000259" key="4">
    <source>
        <dbReference type="PROSITE" id="PS50102"/>
    </source>
</evidence>
<reference evidence="5 6" key="1">
    <citation type="submission" date="2018-10" db="EMBL/GenBank/DDBJ databases">
        <title>A high-quality apple genome assembly.</title>
        <authorList>
            <person name="Hu J."/>
        </authorList>
    </citation>
    <scope>NUCLEOTIDE SEQUENCE [LARGE SCALE GENOMIC DNA]</scope>
    <source>
        <strain evidence="6">cv. HFTH1</strain>
        <tissue evidence="5">Young leaf</tissue>
    </source>
</reference>
<dbReference type="SMART" id="SM00368">
    <property type="entry name" value="LRR_RI"/>
    <property type="match status" value="5"/>
</dbReference>
<dbReference type="InterPro" id="IPR032171">
    <property type="entry name" value="COR-A"/>
</dbReference>
<dbReference type="PROSITE" id="PS50102">
    <property type="entry name" value="RRM"/>
    <property type="match status" value="2"/>
</dbReference>
<evidence type="ECO:0000313" key="5">
    <source>
        <dbReference type="EMBL" id="RXI03388.1"/>
    </source>
</evidence>
<evidence type="ECO:0000256" key="3">
    <source>
        <dbReference type="SAM" id="Coils"/>
    </source>
</evidence>
<dbReference type="SUPFAM" id="SSF52047">
    <property type="entry name" value="RNI-like"/>
    <property type="match status" value="2"/>
</dbReference>
<organism evidence="5 6">
    <name type="scientific">Malus domestica</name>
    <name type="common">Apple</name>
    <name type="synonym">Pyrus malus</name>
    <dbReference type="NCBI Taxonomy" id="3750"/>
    <lineage>
        <taxon>Eukaryota</taxon>
        <taxon>Viridiplantae</taxon>
        <taxon>Streptophyta</taxon>
        <taxon>Embryophyta</taxon>
        <taxon>Tracheophyta</taxon>
        <taxon>Spermatophyta</taxon>
        <taxon>Magnoliopsida</taxon>
        <taxon>eudicotyledons</taxon>
        <taxon>Gunneridae</taxon>
        <taxon>Pentapetalae</taxon>
        <taxon>rosids</taxon>
        <taxon>fabids</taxon>
        <taxon>Rosales</taxon>
        <taxon>Rosaceae</taxon>
        <taxon>Amygdaloideae</taxon>
        <taxon>Maleae</taxon>
        <taxon>Malus</taxon>
    </lineage>
</organism>
<dbReference type="PANTHER" id="PTHR47679">
    <property type="entry name" value="PROTEIN TORNADO 1"/>
    <property type="match status" value="1"/>
</dbReference>
<dbReference type="InterPro" id="IPR035979">
    <property type="entry name" value="RBD_domain_sf"/>
</dbReference>
<dbReference type="FunFam" id="3.30.70.330:FF:000102">
    <property type="entry name" value="Heterogeneous nuclear ribonucleoprotein 1"/>
    <property type="match status" value="1"/>
</dbReference>
<protein>
    <recommendedName>
        <fullName evidence="4">RRM domain-containing protein</fullName>
    </recommendedName>
</protein>
<name>A0A498K7K8_MALDO</name>
<evidence type="ECO:0000256" key="1">
    <source>
        <dbReference type="ARBA" id="ARBA00022737"/>
    </source>
</evidence>
<dbReference type="InterPro" id="IPR012677">
    <property type="entry name" value="Nucleotide-bd_a/b_plait_sf"/>
</dbReference>
<gene>
    <name evidence="5" type="ORF">DVH24_004040</name>
</gene>
<dbReference type="CDD" id="cd12325">
    <property type="entry name" value="RRM1_hnRNPA_hnRNPD_like"/>
    <property type="match status" value="1"/>
</dbReference>
<dbReference type="Pfam" id="PF25497">
    <property type="entry name" value="COR-B"/>
    <property type="match status" value="1"/>
</dbReference>
<dbReference type="InterPro" id="IPR057263">
    <property type="entry name" value="COR-B"/>
</dbReference>
<dbReference type="Pfam" id="PF00076">
    <property type="entry name" value="RRM_1"/>
    <property type="match status" value="2"/>
</dbReference>
<keyword evidence="6" id="KW-1185">Reference proteome</keyword>